<sequence>MELFICWCTLSGATGGGEASFSTPALFTLEDTSFREFLPLRAFRAPFFVPFCLLPGLPAAPRSEAWSPFADGPKGGGEIKSEDLAGIPPGQNKKRDHEGVCKEKECRKGGNQKMGVPVLWLLYQLNVDQR</sequence>
<dbReference type="AlphaFoldDB" id="A0A0L0P911"/>
<evidence type="ECO:0000256" key="1">
    <source>
        <dbReference type="SAM" id="MobiDB-lite"/>
    </source>
</evidence>
<feature type="region of interest" description="Disordered" evidence="1">
    <location>
        <begin position="77"/>
        <end position="106"/>
    </location>
</feature>
<dbReference type="VEuPathDB" id="FungiDB:QG37_00077"/>
<proteinExistence type="predicted"/>
<name>A0A0L0P911_CANAR</name>
<evidence type="ECO:0000313" key="3">
    <source>
        <dbReference type="Proteomes" id="UP000037122"/>
    </source>
</evidence>
<dbReference type="Proteomes" id="UP000037122">
    <property type="component" value="Unassembled WGS sequence"/>
</dbReference>
<evidence type="ECO:0000313" key="2">
    <source>
        <dbReference type="EMBL" id="KNE02705.1"/>
    </source>
</evidence>
<accession>A0A0L0P911</accession>
<comment type="caution">
    <text evidence="2">The sequence shown here is derived from an EMBL/GenBank/DDBJ whole genome shotgun (WGS) entry which is preliminary data.</text>
</comment>
<organism evidence="2 3">
    <name type="scientific">Candidozyma auris</name>
    <name type="common">Yeast</name>
    <name type="synonym">Candida auris</name>
    <dbReference type="NCBI Taxonomy" id="498019"/>
    <lineage>
        <taxon>Eukaryota</taxon>
        <taxon>Fungi</taxon>
        <taxon>Dikarya</taxon>
        <taxon>Ascomycota</taxon>
        <taxon>Saccharomycotina</taxon>
        <taxon>Pichiomycetes</taxon>
        <taxon>Metschnikowiaceae</taxon>
        <taxon>Candidozyma</taxon>
    </lineage>
</organism>
<gene>
    <name evidence="2" type="ORF">QG37_00077</name>
</gene>
<dbReference type="EMBL" id="LGST01000002">
    <property type="protein sequence ID" value="KNE02705.1"/>
    <property type="molecule type" value="Genomic_DNA"/>
</dbReference>
<feature type="compositionally biased region" description="Basic and acidic residues" evidence="1">
    <location>
        <begin position="93"/>
        <end position="106"/>
    </location>
</feature>
<reference evidence="3" key="1">
    <citation type="journal article" date="2015" name="BMC Genomics">
        <title>Draft genome of a commonly misdiagnosed multidrug resistant pathogen Candida auris.</title>
        <authorList>
            <person name="Chatterjee S."/>
            <person name="Alampalli S.V."/>
            <person name="Nageshan R.K."/>
            <person name="Chettiar S.T."/>
            <person name="Joshi S."/>
            <person name="Tatu U.S."/>
        </authorList>
    </citation>
    <scope>NUCLEOTIDE SEQUENCE [LARGE SCALE GENOMIC DNA]</scope>
    <source>
        <strain evidence="3">6684</strain>
    </source>
</reference>
<protein>
    <submittedName>
        <fullName evidence="2">Uncharacterized protein</fullName>
    </submittedName>
</protein>